<feature type="domain" description="Tip attachment protein J" evidence="2">
    <location>
        <begin position="331"/>
        <end position="482"/>
    </location>
</feature>
<dbReference type="Pfam" id="PF13550">
    <property type="entry name" value="Phage-tail_3"/>
    <property type="match status" value="1"/>
</dbReference>
<proteinExistence type="predicted"/>
<dbReference type="OrthoDB" id="7822067at2"/>
<accession>A0A1C3VC84</accession>
<gene>
    <name evidence="3" type="ORF">GA0061103_3486</name>
</gene>
<dbReference type="InterPro" id="IPR032876">
    <property type="entry name" value="J_dom"/>
</dbReference>
<evidence type="ECO:0000313" key="3">
    <source>
        <dbReference type="EMBL" id="SCB25291.1"/>
    </source>
</evidence>
<evidence type="ECO:0000313" key="4">
    <source>
        <dbReference type="Proteomes" id="UP000199101"/>
    </source>
</evidence>
<protein>
    <submittedName>
        <fullName evidence="3">Putative phage tail protein</fullName>
    </submittedName>
</protein>
<evidence type="ECO:0000259" key="2">
    <source>
        <dbReference type="Pfam" id="PF13550"/>
    </source>
</evidence>
<dbReference type="EMBL" id="FMAG01000003">
    <property type="protein sequence ID" value="SCB25291.1"/>
    <property type="molecule type" value="Genomic_DNA"/>
</dbReference>
<dbReference type="Gene3D" id="2.60.120.260">
    <property type="entry name" value="Galactose-binding domain-like"/>
    <property type="match status" value="3"/>
</dbReference>
<feature type="chain" id="PRO_5008684242" evidence="1">
    <location>
        <begin position="23"/>
        <end position="2255"/>
    </location>
</feature>
<keyword evidence="4" id="KW-1185">Reference proteome</keyword>
<dbReference type="RefSeq" id="WP_092711473.1">
    <property type="nucleotide sequence ID" value="NZ_FMAG01000003.1"/>
</dbReference>
<organism evidence="3 4">
    <name type="scientific">Rhizobium multihospitium</name>
    <dbReference type="NCBI Taxonomy" id="410764"/>
    <lineage>
        <taxon>Bacteria</taxon>
        <taxon>Pseudomonadati</taxon>
        <taxon>Pseudomonadota</taxon>
        <taxon>Alphaproteobacteria</taxon>
        <taxon>Hyphomicrobiales</taxon>
        <taxon>Rhizobiaceae</taxon>
        <taxon>Rhizobium/Agrobacterium group</taxon>
        <taxon>Rhizobium</taxon>
    </lineage>
</organism>
<feature type="signal peptide" evidence="1">
    <location>
        <begin position="1"/>
        <end position="22"/>
    </location>
</feature>
<dbReference type="Proteomes" id="UP000199101">
    <property type="component" value="Unassembled WGS sequence"/>
</dbReference>
<evidence type="ECO:0000256" key="1">
    <source>
        <dbReference type="SAM" id="SignalP"/>
    </source>
</evidence>
<dbReference type="STRING" id="410764.GA0061103_3486"/>
<name>A0A1C3VC84_9HYPH</name>
<reference evidence="4" key="1">
    <citation type="submission" date="2016-08" db="EMBL/GenBank/DDBJ databases">
        <authorList>
            <person name="Varghese N."/>
            <person name="Submissions Spin"/>
        </authorList>
    </citation>
    <scope>NUCLEOTIDE SEQUENCE [LARGE SCALE GENOMIC DNA]</scope>
    <source>
        <strain evidence="4">HAMBI 2975</strain>
    </source>
</reference>
<keyword evidence="1" id="KW-0732">Signal</keyword>
<sequence length="2255" mass="236264">MKYLILLLNVLGFWLMADAAHAEPISLAITSIAGFFSSIGAIGKLVLTVAINIGLSLVEKALAKKDKPQPAGTKLEISMGDDHAMSFIIGSYATAGKRKYAGTWGDDGKTPNAYFTDVIEIGSLPNRAGERGLTSVWIDDQKVGVLWDQPHPDGRGFPVLQYRVKNKDYLWIKFLDGTQSSSDPFLTAKFGTHAERPWKSTMIGRGCQVVILTSRYNTELFKGVPAGLFEPHPLPLYDIRKDSSVGGNGEHRWSDPSTWEPSSNPAIMIYNLARGVYYGSEWVYGGQNIGAFCLPATNWMAAANACDASVQLDDGSSEPAFRAGYDVQCDQEPLDAVSELLKGCNGRIAEVGGIFKMLVGTPGAAVYSFTDDDIIVTEEQDFQPFPSLSATYNAIEATYPEPAEKWATKDAPGRYNADLEAQDGNRRLPAQVQLLAVPFANQVQRVGLAMIQDYRRFRVHQISLPPDAYPLEPNDVVSWSSARNGYDEKKFLVVKVEPQPNFLIVVTLKEVDPADYDWHPGLQLPTAIGWLGPITPPSQPMIGWTVEPSTIKDAGGIDRRPAIKISCAPDLDDVAGVWVQVRLKETGDVVFDSDSNPYASPYSWLISGQWTLANTNYEARGRYLPQSSRATDWSAWLTVKTPNVLIQTADILDGAIIQSKIADAAVSAAKIMDEAVSNLKLADQAVSTAKLEVAAVTADVLASGAVISAKLADGAVTAAKLAQGAVDATSLASSIKAVEVVSVLPVAGNVEGRQVYLTTDGKLYRYHNGAWTAAVAAVDVNGTLNSSQIADNAITNDKLAPLAVDVSKLADGSVSAAKLAANAVDATKFASGIRPVEIVSSLPATGNIEGRTVYLTIDDKLYRYTGSTWTAATPASDITGQMTDAQIAAINAAKVTGTLVSSQIADTAITNSKLAALAVDAVKLADNAITTTKVADNAISTSKLQANAITADKIAANAITAKSLLLVDFENLVPNGKFEDSASSISSYLTVVGANTTMAYVASDNTGSLMLRMVKTTTASNSEIRTTAFIPVAASEVLYFETSFKSGTTDNSTNGAYYRLMWFDANKALITPNYVELAGNKAFGTTWTDYSGKITVPAGACYAQVRFFNTSTTALTLLIDRAILRRANAANLIVDGGITTNHLAAGSVTTAALAAGSVVADDIAASAVTAGKIAVDAVTSSTIAAGSVTADKIAANSIAAGQIAAGAIGATQIAAKAITVDKMVLADFTNRCENPNFGEGDKSWVNGPGVTILNGANAYTGNYYMNIGAGAVANAIASRNNNIFPVLPGEQYFLQVFIKAIGTPAGSLSARIRFMGADKINYLNAAGFSIPVTVGTSYTDWNATVIVPSEAVYAWVDFVPGENLTSTGSYQIGFVSCQRRNGGKLIVDGAITAEKVAAGAITADKIAVNAITARSLILQDWENLIPDNQLQAHAAWSALNDTVVNPSTTQAFTSKGAFDYTYFTGAGYMQIAQSQAFAVVSGQEYLSSIQVIRTSGTKYGLWARVHWLDAKGNLLSPDTYVNITAYGTSDGGTANGLQTFTASITPPATAFGAVVKMYIHRTYTDGNVSIGGLSLLRKASASLIVDGAITASALAANSVAAGKLAANAVTAGIIAAGAVAAAQIAANAITADKLASNSVTTNALAVGSGKNLLQNTSFTMGLDCWGVTYTSGTIPGLAMRIRQAGDAWSGRNNPVLELRQGSGPTGFYADVRWRRPGGDGLANGLPFSVPCAPGEWLEATAYISAHRCTVELRIEWVGADGGALSYTTASANTGAGDQFNPDLWPRLRTAGAAPANAVAASFHLRKLDTISGQTDSFMFVNKPMLCRIPASAAEPTPWSDGGVVMITNGGIVASAVTADKIAANAVTAGKIAANAVTAGTIAAGAVTATTIAGGSITGDKLAANTIGADQIAANAITAKQLVLTDFSNVADNGWQTGTLDGWSIQNRQAFYLDTSQGDAAGWMLQSLGRDIALSNYVTVTAGEVYAFDAWVLNTDAGNANIYAGFLTPTGVWGPQIVPGASTSVKGQWVRLQGRITIPSGYTKLAMLLQVDKTAGTGSSCYWSKPVMRRAVSAELIVDGAVTANKIAVNSLDAITANLGAVNISSAIIGTLQVGTSNIAGGAVTRVDSSIQGQAGINSGSGPIPITGITANHGTGSPPVLVMSSFSMSNNGYTQAGAMTEVEVYVWDSGNNAYTAVLPLSFYKYGTFAHAFTYTPPAGTGATQFRFDVKPLTLQGSSAPLLLVNNRSINALTLKR</sequence>